<feature type="domain" description="GH16" evidence="5">
    <location>
        <begin position="1"/>
        <end position="205"/>
    </location>
</feature>
<feature type="region of interest" description="Disordered" evidence="4">
    <location>
        <begin position="461"/>
        <end position="496"/>
    </location>
</feature>
<dbReference type="Gene3D" id="2.150.10.10">
    <property type="entry name" value="Serralysin-like metalloprotease, C-terminal"/>
    <property type="match status" value="4"/>
</dbReference>
<dbReference type="PANTHER" id="PTHR38340">
    <property type="entry name" value="S-LAYER PROTEIN"/>
    <property type="match status" value="1"/>
</dbReference>
<evidence type="ECO:0000313" key="7">
    <source>
        <dbReference type="Proteomes" id="UP001205890"/>
    </source>
</evidence>
<organism evidence="6 7">
    <name type="scientific">Alsobacter ponti</name>
    <dbReference type="NCBI Taxonomy" id="2962936"/>
    <lineage>
        <taxon>Bacteria</taxon>
        <taxon>Pseudomonadati</taxon>
        <taxon>Pseudomonadota</taxon>
        <taxon>Alphaproteobacteria</taxon>
        <taxon>Hyphomicrobiales</taxon>
        <taxon>Alsobacteraceae</taxon>
        <taxon>Alsobacter</taxon>
    </lineage>
</organism>
<dbReference type="PROSITE" id="PS00330">
    <property type="entry name" value="HEMOLYSIN_CALCIUM"/>
    <property type="match status" value="3"/>
</dbReference>
<proteinExistence type="inferred from homology"/>
<dbReference type="PROSITE" id="PS51762">
    <property type="entry name" value="GH16_2"/>
    <property type="match status" value="1"/>
</dbReference>
<dbReference type="InterPro" id="IPR001343">
    <property type="entry name" value="Hemolysn_Ca-bd"/>
</dbReference>
<dbReference type="InterPro" id="IPR000757">
    <property type="entry name" value="Beta-glucanase-like"/>
</dbReference>
<evidence type="ECO:0000256" key="1">
    <source>
        <dbReference type="ARBA" id="ARBA00004613"/>
    </source>
</evidence>
<dbReference type="InterPro" id="IPR011049">
    <property type="entry name" value="Serralysin-like_metalloprot_C"/>
</dbReference>
<dbReference type="Pfam" id="PF00722">
    <property type="entry name" value="Glyco_hydro_16"/>
    <property type="match status" value="1"/>
</dbReference>
<dbReference type="InterPro" id="IPR013320">
    <property type="entry name" value="ConA-like_dom_sf"/>
</dbReference>
<reference evidence="6 7" key="1">
    <citation type="submission" date="2022-07" db="EMBL/GenBank/DDBJ databases">
        <authorList>
            <person name="Li W.-J."/>
            <person name="Deng Q.-Q."/>
        </authorList>
    </citation>
    <scope>NUCLEOTIDE SEQUENCE [LARGE SCALE GENOMIC DNA]</scope>
    <source>
        <strain evidence="6 7">SYSU M60028</strain>
    </source>
</reference>
<keyword evidence="3" id="KW-0964">Secreted</keyword>
<name>A0ABT1LE29_9HYPH</name>
<feature type="compositionally biased region" description="Low complexity" evidence="4">
    <location>
        <begin position="467"/>
        <end position="493"/>
    </location>
</feature>
<comment type="similarity">
    <text evidence="2">Belongs to the glycosyl hydrolase 16 family.</text>
</comment>
<dbReference type="Gene3D" id="2.60.120.200">
    <property type="match status" value="1"/>
</dbReference>
<sequence length="634" mass="64174">MFGSTAVPIDPFAIGDGVLNIQAKPTPSTWLSTLSDHPYTSGMINTGAGAFDFKYGYVEVRAQIPAGTGLLPTFYMVRADKAQLGEIDLFEILGNKTNYLNSTVHYSTNGTGITDIAKVVRTTVGTDLSKGYHNYGVDWNEQKITFYLDGVAMGSIATPESLKAPMFIIGHIGVGGTWTGNPDGSTPWPANMKVDYVKVYQDGALLNPVSKTGGAGSESMSGNDGNDVLRGADGNDTVLGARGNDSIDGGAGADRLMGGMGADTLLGGGGADTLEGGRGNDVYLIHETGDVINDLGVTDFDTVETTLASFSAISTIEGLTYKGTGAFKGTGAGNNNVITGAGGADTLLGGAGHDTLYGNAGSDKLNGGVGNDALYSGTGNDTLLGDSGADLFVLTPRDGAGSTLVADFQRGTDKLNVAGLGFTDFSDVTAHSSMNGQGNLVLSKNGESVVLQGLKTGQLTSGDFVWSSDPAPSSSTTSPTPSTSTDTGSTSDSGLNLVGTSGANLLNGGSAGDSLTGCDGADTLNGAGGDDWMNGGAGADRLNPGTGHDTLIGNAGVDVFVFSSASIASRSEVMDFAAGTDRLSVGGLGLHSMTDVTANAVNNAQGYAQITAGNETIVLHGVKVADLHAADFIF</sequence>
<dbReference type="InterPro" id="IPR050557">
    <property type="entry name" value="RTX_toxin/Mannuronan_C5-epim"/>
</dbReference>
<dbReference type="Proteomes" id="UP001205890">
    <property type="component" value="Unassembled WGS sequence"/>
</dbReference>
<evidence type="ECO:0000259" key="5">
    <source>
        <dbReference type="PROSITE" id="PS51762"/>
    </source>
</evidence>
<dbReference type="InterPro" id="IPR018511">
    <property type="entry name" value="Hemolysin-typ_Ca-bd_CS"/>
</dbReference>
<comment type="caution">
    <text evidence="6">The sequence shown here is derived from an EMBL/GenBank/DDBJ whole genome shotgun (WGS) entry which is preliminary data.</text>
</comment>
<evidence type="ECO:0000256" key="4">
    <source>
        <dbReference type="SAM" id="MobiDB-lite"/>
    </source>
</evidence>
<dbReference type="CDD" id="cd08023">
    <property type="entry name" value="GH16_laminarinase_like"/>
    <property type="match status" value="1"/>
</dbReference>
<dbReference type="SUPFAM" id="SSF51120">
    <property type="entry name" value="beta-Roll"/>
    <property type="match status" value="3"/>
</dbReference>
<dbReference type="SUPFAM" id="SSF49899">
    <property type="entry name" value="Concanavalin A-like lectins/glucanases"/>
    <property type="match status" value="1"/>
</dbReference>
<gene>
    <name evidence="6" type="ORF">NK718_14635</name>
</gene>
<evidence type="ECO:0000313" key="6">
    <source>
        <dbReference type="EMBL" id="MCP8939762.1"/>
    </source>
</evidence>
<evidence type="ECO:0000256" key="2">
    <source>
        <dbReference type="ARBA" id="ARBA00006865"/>
    </source>
</evidence>
<dbReference type="Pfam" id="PF00353">
    <property type="entry name" value="HemolysinCabind"/>
    <property type="match status" value="4"/>
</dbReference>
<keyword evidence="7" id="KW-1185">Reference proteome</keyword>
<accession>A0ABT1LE29</accession>
<dbReference type="PRINTS" id="PR00313">
    <property type="entry name" value="CABNDNGRPT"/>
</dbReference>
<comment type="subcellular location">
    <subcellularLocation>
        <location evidence="1">Secreted</location>
    </subcellularLocation>
</comment>
<dbReference type="PANTHER" id="PTHR38340:SF1">
    <property type="entry name" value="S-LAYER PROTEIN"/>
    <property type="match status" value="1"/>
</dbReference>
<dbReference type="RefSeq" id="WP_254743687.1">
    <property type="nucleotide sequence ID" value="NZ_JANCLU010000014.1"/>
</dbReference>
<protein>
    <submittedName>
        <fullName evidence="6">Family 16 glycosylhydrolase</fullName>
    </submittedName>
</protein>
<dbReference type="EMBL" id="JANCLU010000014">
    <property type="protein sequence ID" value="MCP8939762.1"/>
    <property type="molecule type" value="Genomic_DNA"/>
</dbReference>
<evidence type="ECO:0000256" key="3">
    <source>
        <dbReference type="ARBA" id="ARBA00022525"/>
    </source>
</evidence>